<evidence type="ECO:0000313" key="5">
    <source>
        <dbReference type="EMBL" id="KAJ1350795.1"/>
    </source>
</evidence>
<comment type="caution">
    <text evidence="5">The sequence shown here is derived from an EMBL/GenBank/DDBJ whole genome shotgun (WGS) entry which is preliminary data.</text>
</comment>
<dbReference type="Proteomes" id="UP001196413">
    <property type="component" value="Unassembled WGS sequence"/>
</dbReference>
<accession>A0AAD5M3Y5</accession>
<dbReference type="SMART" id="SM00233">
    <property type="entry name" value="PH"/>
    <property type="match status" value="1"/>
</dbReference>
<proteinExistence type="predicted"/>
<keyword evidence="6" id="KW-1185">Reference proteome</keyword>
<dbReference type="InterPro" id="IPR000219">
    <property type="entry name" value="DH_dom"/>
</dbReference>
<dbReference type="SUPFAM" id="SSF50729">
    <property type="entry name" value="PH domain-like"/>
    <property type="match status" value="1"/>
</dbReference>
<dbReference type="SMART" id="SM00325">
    <property type="entry name" value="RhoGEF"/>
    <property type="match status" value="1"/>
</dbReference>
<dbReference type="AlphaFoldDB" id="A0AAD5M3Y5"/>
<dbReference type="SUPFAM" id="SSF48065">
    <property type="entry name" value="DBL homology domain (DH-domain)"/>
    <property type="match status" value="1"/>
</dbReference>
<feature type="compositionally biased region" description="Low complexity" evidence="2">
    <location>
        <begin position="431"/>
        <end position="442"/>
    </location>
</feature>
<dbReference type="CDD" id="cd00160">
    <property type="entry name" value="RhoGEF"/>
    <property type="match status" value="1"/>
</dbReference>
<feature type="region of interest" description="Disordered" evidence="2">
    <location>
        <begin position="406"/>
        <end position="442"/>
    </location>
</feature>
<dbReference type="Pfam" id="PF00621">
    <property type="entry name" value="RhoGEF"/>
    <property type="match status" value="1"/>
</dbReference>
<dbReference type="Gene3D" id="2.30.29.30">
    <property type="entry name" value="Pleckstrin-homology domain (PH domain)/Phosphotyrosine-binding domain (PTB)"/>
    <property type="match status" value="1"/>
</dbReference>
<dbReference type="PANTHER" id="PTHR22826:SF211">
    <property type="entry name" value="LD43457P"/>
    <property type="match status" value="1"/>
</dbReference>
<dbReference type="InterPro" id="IPR011993">
    <property type="entry name" value="PH-like_dom_sf"/>
</dbReference>
<feature type="compositionally biased region" description="Polar residues" evidence="2">
    <location>
        <begin position="406"/>
        <end position="419"/>
    </location>
</feature>
<name>A0AAD5M3Y5_PARTN</name>
<dbReference type="InterPro" id="IPR035899">
    <property type="entry name" value="DBL_dom_sf"/>
</dbReference>
<dbReference type="Pfam" id="PF22697">
    <property type="entry name" value="SOS1_NGEF_PH"/>
    <property type="match status" value="1"/>
</dbReference>
<reference evidence="5" key="1">
    <citation type="submission" date="2021-06" db="EMBL/GenBank/DDBJ databases">
        <title>Parelaphostrongylus tenuis whole genome reference sequence.</title>
        <authorList>
            <person name="Garwood T.J."/>
            <person name="Larsen P.A."/>
            <person name="Fountain-Jones N.M."/>
            <person name="Garbe J.R."/>
            <person name="Macchietto M.G."/>
            <person name="Kania S.A."/>
            <person name="Gerhold R.W."/>
            <person name="Richards J.E."/>
            <person name="Wolf T.M."/>
        </authorList>
    </citation>
    <scope>NUCLEOTIDE SEQUENCE</scope>
    <source>
        <strain evidence="5">MNPRO001-30</strain>
        <tissue evidence="5">Meninges</tissue>
    </source>
</reference>
<organism evidence="5 6">
    <name type="scientific">Parelaphostrongylus tenuis</name>
    <name type="common">Meningeal worm</name>
    <dbReference type="NCBI Taxonomy" id="148309"/>
    <lineage>
        <taxon>Eukaryota</taxon>
        <taxon>Metazoa</taxon>
        <taxon>Ecdysozoa</taxon>
        <taxon>Nematoda</taxon>
        <taxon>Chromadorea</taxon>
        <taxon>Rhabditida</taxon>
        <taxon>Rhabditina</taxon>
        <taxon>Rhabditomorpha</taxon>
        <taxon>Strongyloidea</taxon>
        <taxon>Metastrongylidae</taxon>
        <taxon>Parelaphostrongylus</taxon>
    </lineage>
</organism>
<sequence length="474" mass="53887">MKRSLPRFLSFRRPKRRLVNLLSLSLIFSTRNEATMCVSNCNRISVKHDIISVPDIQRSSSESPPNSPQSAHSISIESFVIAELLSTERTYVSELESLVEYYVEPFHSLELPQELAVLIRGRSDLIFGNLRELLVFHSRFLLPELLASENSSSGICRVFVQHANSFLQLYRTYCQNKAASDALRIQFSETSTFFEDCQRRACHPLPLGAYLLKPVQRITKYQLLLRELERHCRPEVRLDVTEALSTMLELLAQINATIQQLHISGFNGDLRLLGPLRLRSECDVYQFSRKKKGKLSRAQRRHLFLFDSGILFCKKRSLSNQPSSLDSEFYEHKMCIPMSSLGFSEHSRSGGLRFDLWDETKSDAYVIEMCDVEYRSRWIARLSNMAHCEDQQDQLVRQRPKSWTSTISNESTCSASTKGSDSEVPIDTNGNSKPSKTLSSSSNCLSEDITVDATVICVAPISELQSAEELVDSC</sequence>
<dbReference type="GO" id="GO:0005737">
    <property type="term" value="C:cytoplasm"/>
    <property type="evidence" value="ECO:0007669"/>
    <property type="project" value="TreeGrafter"/>
</dbReference>
<dbReference type="InterPro" id="IPR055251">
    <property type="entry name" value="SOS1_NGEF_PH"/>
</dbReference>
<gene>
    <name evidence="5" type="primary">CGEF-1</name>
    <name evidence="5" type="ORF">KIN20_006678</name>
</gene>
<evidence type="ECO:0000259" key="3">
    <source>
        <dbReference type="PROSITE" id="PS50003"/>
    </source>
</evidence>
<dbReference type="PANTHER" id="PTHR22826">
    <property type="entry name" value="RHO GUANINE EXCHANGE FACTOR-RELATED"/>
    <property type="match status" value="1"/>
</dbReference>
<dbReference type="PROSITE" id="PS50003">
    <property type="entry name" value="PH_DOMAIN"/>
    <property type="match status" value="1"/>
</dbReference>
<dbReference type="InterPro" id="IPR051336">
    <property type="entry name" value="RhoGEF_Guanine_NuclExch_SF"/>
</dbReference>
<protein>
    <submittedName>
        <fullName evidence="5">RhoGEF</fullName>
    </submittedName>
</protein>
<dbReference type="InterPro" id="IPR001849">
    <property type="entry name" value="PH_domain"/>
</dbReference>
<dbReference type="EMBL" id="JAHQIW010000944">
    <property type="protein sequence ID" value="KAJ1350795.1"/>
    <property type="molecule type" value="Genomic_DNA"/>
</dbReference>
<dbReference type="GO" id="GO:0005085">
    <property type="term" value="F:guanyl-nucleotide exchange factor activity"/>
    <property type="evidence" value="ECO:0007669"/>
    <property type="project" value="UniProtKB-KW"/>
</dbReference>
<evidence type="ECO:0000256" key="1">
    <source>
        <dbReference type="ARBA" id="ARBA00022658"/>
    </source>
</evidence>
<evidence type="ECO:0000313" key="6">
    <source>
        <dbReference type="Proteomes" id="UP001196413"/>
    </source>
</evidence>
<evidence type="ECO:0000256" key="2">
    <source>
        <dbReference type="SAM" id="MobiDB-lite"/>
    </source>
</evidence>
<evidence type="ECO:0000259" key="4">
    <source>
        <dbReference type="PROSITE" id="PS50010"/>
    </source>
</evidence>
<dbReference type="PROSITE" id="PS50010">
    <property type="entry name" value="DH_2"/>
    <property type="match status" value="1"/>
</dbReference>
<feature type="domain" description="PH" evidence="3">
    <location>
        <begin position="269"/>
        <end position="387"/>
    </location>
</feature>
<feature type="domain" description="DH" evidence="4">
    <location>
        <begin position="76"/>
        <end position="257"/>
    </location>
</feature>
<keyword evidence="1" id="KW-0344">Guanine-nucleotide releasing factor</keyword>
<dbReference type="Gene3D" id="1.20.900.10">
    <property type="entry name" value="Dbl homology (DH) domain"/>
    <property type="match status" value="1"/>
</dbReference>